<proteinExistence type="predicted"/>
<protein>
    <submittedName>
        <fullName evidence="1">Uncharacterized protein</fullName>
    </submittedName>
</protein>
<dbReference type="AlphaFoldDB" id="A0A2N5UW16"/>
<accession>A0A2N5UW16</accession>
<dbReference type="OrthoDB" id="2503766at2759"/>
<keyword evidence="2" id="KW-1185">Reference proteome</keyword>
<evidence type="ECO:0000313" key="1">
    <source>
        <dbReference type="EMBL" id="PLW41952.1"/>
    </source>
</evidence>
<gene>
    <name evidence="1" type="ORF">PCANC_11084</name>
</gene>
<sequence length="147" mass="16592">MLEEISQNKPLYSKLQGGKKSIDQIIDCLHVEDLKTKIGVKKWLSKLSYSQILSSLYRQPIVFLALEDSRLFLPLRLGPNSGVSNDPIYLLYVGKHWVLADVDAEDGVKPIPPLLSAPKHTTKSAKNWLIHVKRGLDLYEQKVTKAT</sequence>
<dbReference type="Proteomes" id="UP000235388">
    <property type="component" value="Unassembled WGS sequence"/>
</dbReference>
<organism evidence="1 2">
    <name type="scientific">Puccinia coronata f. sp. avenae</name>
    <dbReference type="NCBI Taxonomy" id="200324"/>
    <lineage>
        <taxon>Eukaryota</taxon>
        <taxon>Fungi</taxon>
        <taxon>Dikarya</taxon>
        <taxon>Basidiomycota</taxon>
        <taxon>Pucciniomycotina</taxon>
        <taxon>Pucciniomycetes</taxon>
        <taxon>Pucciniales</taxon>
        <taxon>Pucciniaceae</taxon>
        <taxon>Puccinia</taxon>
    </lineage>
</organism>
<reference evidence="1 2" key="1">
    <citation type="submission" date="2017-11" db="EMBL/GenBank/DDBJ databases">
        <title>De novo assembly and phasing of dikaryotic genomes from two isolates of Puccinia coronata f. sp. avenae, the causal agent of oat crown rust.</title>
        <authorList>
            <person name="Miller M.E."/>
            <person name="Zhang Y."/>
            <person name="Omidvar V."/>
            <person name="Sperschneider J."/>
            <person name="Schwessinger B."/>
            <person name="Raley C."/>
            <person name="Palmer J.M."/>
            <person name="Garnica D."/>
            <person name="Upadhyaya N."/>
            <person name="Rathjen J."/>
            <person name="Taylor J.M."/>
            <person name="Park R.F."/>
            <person name="Dodds P.N."/>
            <person name="Hirsch C.D."/>
            <person name="Kianian S.F."/>
            <person name="Figueroa M."/>
        </authorList>
    </citation>
    <scope>NUCLEOTIDE SEQUENCE [LARGE SCALE GENOMIC DNA]</scope>
    <source>
        <strain evidence="1">12NC29</strain>
    </source>
</reference>
<evidence type="ECO:0000313" key="2">
    <source>
        <dbReference type="Proteomes" id="UP000235388"/>
    </source>
</evidence>
<comment type="caution">
    <text evidence="1">The sequence shown here is derived from an EMBL/GenBank/DDBJ whole genome shotgun (WGS) entry which is preliminary data.</text>
</comment>
<name>A0A2N5UW16_9BASI</name>
<dbReference type="EMBL" id="PGCJ01000163">
    <property type="protein sequence ID" value="PLW41952.1"/>
    <property type="molecule type" value="Genomic_DNA"/>
</dbReference>